<evidence type="ECO:0000256" key="1">
    <source>
        <dbReference type="ARBA" id="ARBA00022729"/>
    </source>
</evidence>
<feature type="domain" description="Yeast cell wall synthesis Kre9/Knh1-like N-terminal" evidence="3">
    <location>
        <begin position="24"/>
        <end position="118"/>
    </location>
</feature>
<evidence type="ECO:0000313" key="4">
    <source>
        <dbReference type="EMBL" id="KAL0067598.1"/>
    </source>
</evidence>
<evidence type="ECO:0000256" key="2">
    <source>
        <dbReference type="SAM" id="SignalP"/>
    </source>
</evidence>
<accession>A0ABR3A1W7</accession>
<organism evidence="4 5">
    <name type="scientific">Marasmius tenuissimus</name>
    <dbReference type="NCBI Taxonomy" id="585030"/>
    <lineage>
        <taxon>Eukaryota</taxon>
        <taxon>Fungi</taxon>
        <taxon>Dikarya</taxon>
        <taxon>Basidiomycota</taxon>
        <taxon>Agaricomycotina</taxon>
        <taxon>Agaricomycetes</taxon>
        <taxon>Agaricomycetidae</taxon>
        <taxon>Agaricales</taxon>
        <taxon>Marasmiineae</taxon>
        <taxon>Marasmiaceae</taxon>
        <taxon>Marasmius</taxon>
    </lineage>
</organism>
<dbReference type="EMBL" id="JBBXMP010000024">
    <property type="protein sequence ID" value="KAL0067598.1"/>
    <property type="molecule type" value="Genomic_DNA"/>
</dbReference>
<proteinExistence type="predicted"/>
<feature type="chain" id="PRO_5045483499" description="Yeast cell wall synthesis Kre9/Knh1-like N-terminal domain-containing protein" evidence="2">
    <location>
        <begin position="19"/>
        <end position="192"/>
    </location>
</feature>
<protein>
    <recommendedName>
        <fullName evidence="3">Yeast cell wall synthesis Kre9/Knh1-like N-terminal domain-containing protein</fullName>
    </recommendedName>
</protein>
<gene>
    <name evidence="4" type="ORF">AAF712_005313</name>
</gene>
<name>A0ABR3A1W7_9AGAR</name>
<dbReference type="Pfam" id="PF10342">
    <property type="entry name" value="Kre9_KNH"/>
    <property type="match status" value="1"/>
</dbReference>
<sequence length="192" mass="20529">MYFLCALFLALCTISISAYQVSFPTEGDSWSGSGNQTIRWSKVSTDKPTFAIFLTNTNHSEQPVNNLLLQSEVDGSLESIFVSLPQDRPFCGRTFRVNLCMNDKSPESILAQSEEFDIVVGDCEDGQNMSSAHSMATPYVAQGQAKISTAASSTSSLHAATTVSNKARNAGPINPYIAGLCASLAVLGAFLV</sequence>
<dbReference type="InterPro" id="IPR018466">
    <property type="entry name" value="Kre9/Knh1-like_N"/>
</dbReference>
<comment type="caution">
    <text evidence="4">The sequence shown here is derived from an EMBL/GenBank/DDBJ whole genome shotgun (WGS) entry which is preliminary data.</text>
</comment>
<reference evidence="4 5" key="1">
    <citation type="submission" date="2024-05" db="EMBL/GenBank/DDBJ databases">
        <title>A draft genome resource for the thread blight pathogen Marasmius tenuissimus strain MS-2.</title>
        <authorList>
            <person name="Yulfo-Soto G.E."/>
            <person name="Baruah I.K."/>
            <person name="Amoako-Attah I."/>
            <person name="Bukari Y."/>
            <person name="Meinhardt L.W."/>
            <person name="Bailey B.A."/>
            <person name="Cohen S.P."/>
        </authorList>
    </citation>
    <scope>NUCLEOTIDE SEQUENCE [LARGE SCALE GENOMIC DNA]</scope>
    <source>
        <strain evidence="4 5">MS-2</strain>
    </source>
</reference>
<dbReference type="InterPro" id="IPR052479">
    <property type="entry name" value="GPI-anchor_Adhesion_Reg"/>
</dbReference>
<dbReference type="PANTHER" id="PTHR35185">
    <property type="entry name" value="SERINE/THREONINE-RICH PROTEIN ADG2-RELATED"/>
    <property type="match status" value="1"/>
</dbReference>
<feature type="signal peptide" evidence="2">
    <location>
        <begin position="1"/>
        <end position="18"/>
    </location>
</feature>
<evidence type="ECO:0000313" key="5">
    <source>
        <dbReference type="Proteomes" id="UP001437256"/>
    </source>
</evidence>
<dbReference type="PANTHER" id="PTHR35185:SF1">
    <property type="entry name" value="UPF0619 GPI-ANCHORED MEMBRANE PROTEIN C1322.10"/>
    <property type="match status" value="1"/>
</dbReference>
<dbReference type="Proteomes" id="UP001437256">
    <property type="component" value="Unassembled WGS sequence"/>
</dbReference>
<keyword evidence="5" id="KW-1185">Reference proteome</keyword>
<keyword evidence="1 2" id="KW-0732">Signal</keyword>
<evidence type="ECO:0000259" key="3">
    <source>
        <dbReference type="Pfam" id="PF10342"/>
    </source>
</evidence>